<dbReference type="InterPro" id="IPR013766">
    <property type="entry name" value="Thioredoxin_domain"/>
</dbReference>
<dbReference type="Pfam" id="PF00578">
    <property type="entry name" value="AhpC-TSA"/>
    <property type="match status" value="1"/>
</dbReference>
<dbReference type="RefSeq" id="WP_089876159.1">
    <property type="nucleotide sequence ID" value="NZ_FOYS01000001.1"/>
</dbReference>
<dbReference type="STRING" id="555875.SAMN04488124_0333"/>
<name>A0A1I6FUZ2_9EURY</name>
<reference evidence="3" key="1">
    <citation type="submission" date="2016-10" db="EMBL/GenBank/DDBJ databases">
        <authorList>
            <person name="Varghese N."/>
            <person name="Submissions S."/>
        </authorList>
    </citation>
    <scope>NUCLEOTIDE SEQUENCE [LARGE SCALE GENOMIC DNA]</scope>
    <source>
        <strain evidence="3">CGMCC 1.8711</strain>
    </source>
</reference>
<accession>A0A1I6FUZ2</accession>
<dbReference type="PROSITE" id="PS51352">
    <property type="entry name" value="THIOREDOXIN_2"/>
    <property type="match status" value="1"/>
</dbReference>
<feature type="domain" description="Thioredoxin" evidence="1">
    <location>
        <begin position="1"/>
        <end position="158"/>
    </location>
</feature>
<dbReference type="EMBL" id="FOYS01000001">
    <property type="protein sequence ID" value="SFR33637.1"/>
    <property type="molecule type" value="Genomic_DNA"/>
</dbReference>
<dbReference type="GO" id="GO:0016491">
    <property type="term" value="F:oxidoreductase activity"/>
    <property type="evidence" value="ECO:0007669"/>
    <property type="project" value="InterPro"/>
</dbReference>
<dbReference type="InterPro" id="IPR036249">
    <property type="entry name" value="Thioredoxin-like_sf"/>
</dbReference>
<dbReference type="AlphaFoldDB" id="A0A1I6FUZ2"/>
<organism evidence="2 3">
    <name type="scientific">Halogeometricum limi</name>
    <dbReference type="NCBI Taxonomy" id="555875"/>
    <lineage>
        <taxon>Archaea</taxon>
        <taxon>Methanobacteriati</taxon>
        <taxon>Methanobacteriota</taxon>
        <taxon>Stenosarchaea group</taxon>
        <taxon>Halobacteria</taxon>
        <taxon>Halobacteriales</taxon>
        <taxon>Haloferacaceae</taxon>
        <taxon>Halogeometricum</taxon>
    </lineage>
</organism>
<dbReference type="GO" id="GO:0016209">
    <property type="term" value="F:antioxidant activity"/>
    <property type="evidence" value="ECO:0007669"/>
    <property type="project" value="InterPro"/>
</dbReference>
<dbReference type="SUPFAM" id="SSF52833">
    <property type="entry name" value="Thioredoxin-like"/>
    <property type="match status" value="1"/>
</dbReference>
<evidence type="ECO:0000313" key="2">
    <source>
        <dbReference type="EMBL" id="SFR33637.1"/>
    </source>
</evidence>
<proteinExistence type="predicted"/>
<evidence type="ECO:0000259" key="1">
    <source>
        <dbReference type="PROSITE" id="PS51352"/>
    </source>
</evidence>
<evidence type="ECO:0000313" key="3">
    <source>
        <dbReference type="Proteomes" id="UP000243250"/>
    </source>
</evidence>
<gene>
    <name evidence="2" type="ORF">SAMN04488124_0333</name>
</gene>
<keyword evidence="3" id="KW-1185">Reference proteome</keyword>
<dbReference type="OrthoDB" id="146452at2157"/>
<dbReference type="Proteomes" id="UP000243250">
    <property type="component" value="Unassembled WGS sequence"/>
</dbReference>
<dbReference type="Gene3D" id="3.40.30.10">
    <property type="entry name" value="Glutaredoxin"/>
    <property type="match status" value="1"/>
</dbReference>
<protein>
    <submittedName>
        <fullName evidence="2">Peroxiredoxin Q/BCP</fullName>
    </submittedName>
</protein>
<dbReference type="InterPro" id="IPR000866">
    <property type="entry name" value="AhpC/TSA"/>
</dbReference>
<sequence length="158" mass="17462">MNTATTPLDFELPNVGRGPETYSPADSDADYLVLLLQRDYYCKLCRRQVQAVKRRYDEFEARDAEVVSVVPEPAERTAKWQQSYDLPFPLLADEGKSVGDAVNQPERFGVLGSLHDLVGRMPEALVVDADTGAVLFDHAGDSPGDRPEIDELLAAIPE</sequence>